<dbReference type="Proteomes" id="UP000184330">
    <property type="component" value="Unassembled WGS sequence"/>
</dbReference>
<dbReference type="PANTHER" id="PTHR31623">
    <property type="entry name" value="F21J9.9"/>
    <property type="match status" value="1"/>
</dbReference>
<keyword evidence="4" id="KW-1185">Reference proteome</keyword>
<organism evidence="3 4">
    <name type="scientific">Phialocephala subalpina</name>
    <dbReference type="NCBI Taxonomy" id="576137"/>
    <lineage>
        <taxon>Eukaryota</taxon>
        <taxon>Fungi</taxon>
        <taxon>Dikarya</taxon>
        <taxon>Ascomycota</taxon>
        <taxon>Pezizomycotina</taxon>
        <taxon>Leotiomycetes</taxon>
        <taxon>Helotiales</taxon>
        <taxon>Mollisiaceae</taxon>
        <taxon>Phialocephala</taxon>
        <taxon>Phialocephala fortinii species complex</taxon>
    </lineage>
</organism>
<protein>
    <recommendedName>
        <fullName evidence="5">Trichothecene 3-O-acetyltransferase</fullName>
    </recommendedName>
</protein>
<accession>A0A1L7X6I3</accession>
<dbReference type="InterPro" id="IPR023213">
    <property type="entry name" value="CAT-like_dom_sf"/>
</dbReference>
<name>A0A1L7X6I3_9HELO</name>
<evidence type="ECO:0008006" key="5">
    <source>
        <dbReference type="Google" id="ProtNLM"/>
    </source>
</evidence>
<evidence type="ECO:0000256" key="1">
    <source>
        <dbReference type="ARBA" id="ARBA00009861"/>
    </source>
</evidence>
<sequence length="518" mass="57232">MFNNNSLEMEVASTINVFPESRQEQPTSVPLSIIDNTVADFARCAAVWYYDPPSSAEHALSPSHLQASLSKTLNHYRPWCGRLSYAIPKPNGKHTERYQRIWITYNSPTDIGIPFITATSPRKPSDFIPSTTERAASIKAWDGLKSPSKELFPTTKLSISEQPDAPNAIIQFTTFSCGSTAIAIETHCLADAVCLSNFAKDWSLVSRSIFNNAPIPTISLIFDPQRLDSFAAGDIDANIPDEGIQKRAWDLPQHRYDWYIQSPTTPWPTDVPSDLDPSWELSSSIPTPWEQWDTTAPCLQRVLHFSSKEISNIFDLATKHLGPGTKISKHDALLAHIWYRINEARGIEVGEKVYLDMTFGLRARVSPPLGDNFLGSPITHAAIPFPESCSSSTPDLGQVATTIRSTLARFDGKAIGELLHGNAYEVAPQRLWHCCLGREHVLLTTWVHAGVHDVDFGVAGLRYVEAAMPACDGLVVVMEAPGEKKGSWIKNGVDVTVFLEEGAMRRMMDDPALWGGSS</sequence>
<reference evidence="3 4" key="1">
    <citation type="submission" date="2016-03" db="EMBL/GenBank/DDBJ databases">
        <authorList>
            <person name="Ploux O."/>
        </authorList>
    </citation>
    <scope>NUCLEOTIDE SEQUENCE [LARGE SCALE GENOMIC DNA]</scope>
    <source>
        <strain evidence="3 4">UAMH 11012</strain>
    </source>
</reference>
<evidence type="ECO:0000256" key="2">
    <source>
        <dbReference type="ARBA" id="ARBA00022679"/>
    </source>
</evidence>
<evidence type="ECO:0000313" key="4">
    <source>
        <dbReference type="Proteomes" id="UP000184330"/>
    </source>
</evidence>
<gene>
    <name evidence="3" type="ORF">PAC_10526</name>
</gene>
<proteinExistence type="inferred from homology"/>
<comment type="similarity">
    <text evidence="1">Belongs to the plant acyltransferase family.</text>
</comment>
<dbReference type="Pfam" id="PF02458">
    <property type="entry name" value="Transferase"/>
    <property type="match status" value="2"/>
</dbReference>
<dbReference type="OrthoDB" id="444127at2759"/>
<keyword evidence="2" id="KW-0808">Transferase</keyword>
<dbReference type="STRING" id="576137.A0A1L7X6I3"/>
<dbReference type="Gene3D" id="3.30.559.10">
    <property type="entry name" value="Chloramphenicol acetyltransferase-like domain"/>
    <property type="match status" value="2"/>
</dbReference>
<evidence type="ECO:0000313" key="3">
    <source>
        <dbReference type="EMBL" id="CZR60630.1"/>
    </source>
</evidence>
<dbReference type="GO" id="GO:0016740">
    <property type="term" value="F:transferase activity"/>
    <property type="evidence" value="ECO:0007669"/>
    <property type="project" value="UniProtKB-KW"/>
</dbReference>
<dbReference type="PANTHER" id="PTHR31623:SF17">
    <property type="entry name" value="F21J9.9"/>
    <property type="match status" value="1"/>
</dbReference>
<dbReference type="EMBL" id="FJOG01000016">
    <property type="protein sequence ID" value="CZR60630.1"/>
    <property type="molecule type" value="Genomic_DNA"/>
</dbReference>
<dbReference type="AlphaFoldDB" id="A0A1L7X6I3"/>